<comment type="caution">
    <text evidence="1">The sequence shown here is derived from an EMBL/GenBank/DDBJ whole genome shotgun (WGS) entry which is preliminary data.</text>
</comment>
<dbReference type="EMBL" id="VSRR010057793">
    <property type="protein sequence ID" value="MPC81723.1"/>
    <property type="molecule type" value="Genomic_DNA"/>
</dbReference>
<keyword evidence="2" id="KW-1185">Reference proteome</keyword>
<name>A0A5B7IHG9_PORTR</name>
<dbReference type="AlphaFoldDB" id="A0A5B7IHG9"/>
<evidence type="ECO:0000313" key="2">
    <source>
        <dbReference type="Proteomes" id="UP000324222"/>
    </source>
</evidence>
<accession>A0A5B7IHG9</accession>
<organism evidence="1 2">
    <name type="scientific">Portunus trituberculatus</name>
    <name type="common">Swimming crab</name>
    <name type="synonym">Neptunus trituberculatus</name>
    <dbReference type="NCBI Taxonomy" id="210409"/>
    <lineage>
        <taxon>Eukaryota</taxon>
        <taxon>Metazoa</taxon>
        <taxon>Ecdysozoa</taxon>
        <taxon>Arthropoda</taxon>
        <taxon>Crustacea</taxon>
        <taxon>Multicrustacea</taxon>
        <taxon>Malacostraca</taxon>
        <taxon>Eumalacostraca</taxon>
        <taxon>Eucarida</taxon>
        <taxon>Decapoda</taxon>
        <taxon>Pleocyemata</taxon>
        <taxon>Brachyura</taxon>
        <taxon>Eubrachyura</taxon>
        <taxon>Portunoidea</taxon>
        <taxon>Portunidae</taxon>
        <taxon>Portuninae</taxon>
        <taxon>Portunus</taxon>
    </lineage>
</organism>
<gene>
    <name evidence="1" type="ORF">E2C01_076354</name>
</gene>
<evidence type="ECO:0000313" key="1">
    <source>
        <dbReference type="EMBL" id="MPC81723.1"/>
    </source>
</evidence>
<protein>
    <submittedName>
        <fullName evidence="1">Uncharacterized protein</fullName>
    </submittedName>
</protein>
<reference evidence="1 2" key="1">
    <citation type="submission" date="2019-05" db="EMBL/GenBank/DDBJ databases">
        <title>Another draft genome of Portunus trituberculatus and its Hox gene families provides insights of decapod evolution.</title>
        <authorList>
            <person name="Jeong J.-H."/>
            <person name="Song I."/>
            <person name="Kim S."/>
            <person name="Choi T."/>
            <person name="Kim D."/>
            <person name="Ryu S."/>
            <person name="Kim W."/>
        </authorList>
    </citation>
    <scope>NUCLEOTIDE SEQUENCE [LARGE SCALE GENOMIC DNA]</scope>
    <source>
        <tissue evidence="1">Muscle</tissue>
    </source>
</reference>
<dbReference type="Proteomes" id="UP000324222">
    <property type="component" value="Unassembled WGS sequence"/>
</dbReference>
<proteinExistence type="predicted"/>
<sequence length="86" mass="9910">MSRTQHAESSLALPIHTIYEEILAILCLPCVLVRHRVALEKLGKELLCYLRRRHIPPSDAPCPVSVSRHHNMVTPIKGPHMDRYRH</sequence>